<feature type="region of interest" description="Disordered" evidence="1">
    <location>
        <begin position="1249"/>
        <end position="1269"/>
    </location>
</feature>
<feature type="compositionally biased region" description="Low complexity" evidence="1">
    <location>
        <begin position="611"/>
        <end position="635"/>
    </location>
</feature>
<sequence length="1511" mass="157428">MMFLPSTPLLCTKGLHAERWAALGSRQVARAQINSSCLLIHEDRAQHVREVPKRKGGGQERKGSHVASRGSYFTFKQRHRKQEPVSHKHFIAVNKRILSSSSITDLARLVSQEKKLNEVNVCSATTQLHRLLRQLHDTKDTTHHHRSTKQTAFSAAAAGAGELAAACQMLPTLVNATLSVDGLSPDHCVRILTAHAWMKQILPPQAWQLQQQSCSWLDSSSTSNSREAWHRMLHRLCSTLAAASTTTPPEHLSRGLWACARLGHVHAGLVAAASARMLHLVQESHRTMPQEQQQQQHHHHHHPAEDSVDAVHQQARVHKGSDSGSREEGSTRHALPASAEAPRSSTVSPPSSMSPHAHHQQALPAPQHTCTNTSSPSLPDTLSNLVWALGQLLQPLSTHQPDAPAPPPHAPHSSMPNTAAAVATMDPGLKAACTPEAVKLVSAVQQRLAAQPEWLARWGPQRMATLMHGLTNLQLARMRALNTASPAGHHLRALLSEEHSMHRAGAGERVPRLNTAVAPAVPPTSPSLLLALCQSVHHLLAGRSPPSQSNTQQADVPRAAHASPQALSNMAWCLATLWSLADQQPAFDEGLPCGSIDVDADIGGRDANPEAGSSGMASSTYGSSTNATQSISSSALPGPPSEQEPHELHAECTRAVRALAHAALGHQGDGLSRFLPQELCSLLHAVADLHAMPPPDPLNLSVSRSTPVAVPDHSGMSTQHAASCEGAGSSSSSSSSSMGSDSNIPAGALNSLHPSTYASASPSGTSTPHRPHPPPQPSQPTQARGKPATEPHPAPPLPSPLAHTHSQRSPAVANLLHRVFAAALDSAAARVAAFSVMDCCEVLHACATVGLSSAHPDALPTAPFDEGAPQQQAHHLRFCLQALCERIEAQPQELPPSRVPMLLWSMARLGLLPVRLLACLRAPPEASAPRSPTAAPTSGPTIIQDSLSPESGPPPATSSDSEEPSRSSSDRAMDEVAQGGFGAERTVAMPGCDDGEGSALAGLSPDRLAKVAWALATMAQSIHANTQQQHLQQGQDCDPHALVVSLLLRLEPDAVQQVEAMDNQSLCMVLWAFASNRCHCPRLLAATAPELLRRCTISTGRAAPSSPSSPVPHPSADIARDMSPPSAAASASAAPAALPVSGAPAPAAPAAASASEAVGKVARMPAIRSMSALHQPFAVPDTHAPALAGPLSHVADTAAAPAAAPAAAAAAAAAAPQAPSASKLATEDAAPTALLPVPASSAEAAAVLHPRPSAPPSVPSAPNSLPLPAEALPRTHAHYFSPLLGSQAAFGTESHSSSSSANTTTTTSAAASRKVRFGKSKLRRKFCLRRPGPPAHVGLRLKLQSRLGTASPRALHASPPTGSNTTSMSRSNNSSVASSSSRTSSRSDMNPGTHDSTGELAASVSTLGVDGFGGGDTGTDYTTTGSSIDAASLSSSIHTSRNNIHTSSSSIHTSSHTSSSISHTSNVGGQHAAAPQPLSCQQLAMALWAVARLLEAGHNQLGVSMAPLRLF</sequence>
<evidence type="ECO:0000313" key="2">
    <source>
        <dbReference type="EMBL" id="KAF5833682.1"/>
    </source>
</evidence>
<feature type="compositionally biased region" description="Low complexity" evidence="1">
    <location>
        <begin position="1440"/>
        <end position="1466"/>
    </location>
</feature>
<evidence type="ECO:0000256" key="1">
    <source>
        <dbReference type="SAM" id="MobiDB-lite"/>
    </source>
</evidence>
<feature type="compositionally biased region" description="Low complexity" evidence="1">
    <location>
        <begin position="1363"/>
        <end position="1387"/>
    </location>
</feature>
<keyword evidence="3" id="KW-1185">Reference proteome</keyword>
<evidence type="ECO:0000313" key="3">
    <source>
        <dbReference type="Proteomes" id="UP000815325"/>
    </source>
</evidence>
<feature type="region of interest" description="Disordered" evidence="1">
    <location>
        <begin position="602"/>
        <end position="648"/>
    </location>
</feature>
<comment type="caution">
    <text evidence="2">The sequence shown here is derived from an EMBL/GenBank/DDBJ whole genome shotgun (WGS) entry which is preliminary data.</text>
</comment>
<feature type="compositionally biased region" description="Low complexity" evidence="1">
    <location>
        <begin position="342"/>
        <end position="355"/>
    </location>
</feature>
<reference evidence="2" key="1">
    <citation type="submission" date="2017-08" db="EMBL/GenBank/DDBJ databases">
        <authorList>
            <person name="Polle J.E."/>
            <person name="Barry K."/>
            <person name="Cushman J."/>
            <person name="Schmutz J."/>
            <person name="Tran D."/>
            <person name="Hathwaick L.T."/>
            <person name="Yim W.C."/>
            <person name="Jenkins J."/>
            <person name="Mckie-Krisberg Z.M."/>
            <person name="Prochnik S."/>
            <person name="Lindquist E."/>
            <person name="Dockter R.B."/>
            <person name="Adam C."/>
            <person name="Molina H."/>
            <person name="Bunkerborg J."/>
            <person name="Jin E."/>
            <person name="Buchheim M."/>
            <person name="Magnuson J."/>
        </authorList>
    </citation>
    <scope>NUCLEOTIDE SEQUENCE</scope>
    <source>
        <strain evidence="2">CCAP 19/18</strain>
    </source>
</reference>
<feature type="region of interest" description="Disordered" evidence="1">
    <location>
        <begin position="1290"/>
        <end position="1315"/>
    </location>
</feature>
<feature type="region of interest" description="Disordered" evidence="1">
    <location>
        <begin position="541"/>
        <end position="562"/>
    </location>
</feature>
<feature type="region of interest" description="Disordered" evidence="1">
    <location>
        <begin position="1440"/>
        <end position="1473"/>
    </location>
</feature>
<feature type="compositionally biased region" description="Low complexity" evidence="1">
    <location>
        <begin position="1260"/>
        <end position="1269"/>
    </location>
</feature>
<feature type="compositionally biased region" description="Polar residues" evidence="1">
    <location>
        <begin position="545"/>
        <end position="554"/>
    </location>
</feature>
<feature type="region of interest" description="Disordered" evidence="1">
    <location>
        <begin position="697"/>
        <end position="809"/>
    </location>
</feature>
<feature type="region of interest" description="Disordered" evidence="1">
    <location>
        <begin position="1349"/>
        <end position="1398"/>
    </location>
</feature>
<organism evidence="2 3">
    <name type="scientific">Dunaliella salina</name>
    <name type="common">Green alga</name>
    <name type="synonym">Protococcus salinus</name>
    <dbReference type="NCBI Taxonomy" id="3046"/>
    <lineage>
        <taxon>Eukaryota</taxon>
        <taxon>Viridiplantae</taxon>
        <taxon>Chlorophyta</taxon>
        <taxon>core chlorophytes</taxon>
        <taxon>Chlorophyceae</taxon>
        <taxon>CS clade</taxon>
        <taxon>Chlamydomonadales</taxon>
        <taxon>Dunaliellaceae</taxon>
        <taxon>Dunaliella</taxon>
    </lineage>
</organism>
<protein>
    <submittedName>
        <fullName evidence="2">Uncharacterized protein</fullName>
    </submittedName>
</protein>
<feature type="compositionally biased region" description="Pro residues" evidence="1">
    <location>
        <begin position="790"/>
        <end position="799"/>
    </location>
</feature>
<feature type="region of interest" description="Disordered" evidence="1">
    <location>
        <begin position="1099"/>
        <end position="1127"/>
    </location>
</feature>
<feature type="compositionally biased region" description="Low complexity" evidence="1">
    <location>
        <begin position="721"/>
        <end position="742"/>
    </location>
</feature>
<gene>
    <name evidence="2" type="ORF">DUNSADRAFT_9953</name>
</gene>
<feature type="compositionally biased region" description="Basic and acidic residues" evidence="1">
    <location>
        <begin position="319"/>
        <end position="331"/>
    </location>
</feature>
<name>A0ABQ7GGH5_DUNSA</name>
<feature type="non-terminal residue" evidence="2">
    <location>
        <position position="1511"/>
    </location>
</feature>
<feature type="region of interest" description="Disordered" evidence="1">
    <location>
        <begin position="925"/>
        <end position="975"/>
    </location>
</feature>
<accession>A0ABQ7GGH5</accession>
<feature type="region of interest" description="Disordered" evidence="1">
    <location>
        <begin position="396"/>
        <end position="416"/>
    </location>
</feature>
<dbReference type="Proteomes" id="UP000815325">
    <property type="component" value="Unassembled WGS sequence"/>
</dbReference>
<feature type="region of interest" description="Disordered" evidence="1">
    <location>
        <begin position="285"/>
        <end position="377"/>
    </location>
</feature>
<proteinExistence type="predicted"/>
<dbReference type="EMBL" id="MU069797">
    <property type="protein sequence ID" value="KAF5833682.1"/>
    <property type="molecule type" value="Genomic_DNA"/>
</dbReference>
<feature type="compositionally biased region" description="Low complexity" evidence="1">
    <location>
        <begin position="1290"/>
        <end position="1312"/>
    </location>
</feature>
<feature type="compositionally biased region" description="Low complexity" evidence="1">
    <location>
        <begin position="925"/>
        <end position="941"/>
    </location>
</feature>
<feature type="compositionally biased region" description="Polar residues" evidence="1">
    <location>
        <begin position="368"/>
        <end position="377"/>
    </location>
</feature>
<feature type="compositionally biased region" description="Basic and acidic residues" evidence="1">
    <location>
        <begin position="963"/>
        <end position="974"/>
    </location>
</feature>